<gene>
    <name evidence="1" type="ORF">I3842_10G114200</name>
</gene>
<accession>A0A922J2T9</accession>
<name>A0A922J2T9_CARIL</name>
<comment type="caution">
    <text evidence="1">The sequence shown here is derived from an EMBL/GenBank/DDBJ whole genome shotgun (WGS) entry which is preliminary data.</text>
</comment>
<sequence>MPASPPPRKRFPVSLSLAVVLVDPIETLLDHTERLFPLKTAKFPSSPILNTLDLSDSGLSLFATHATDRCGTKYHIPTYRANEFLGLKNPSSKFSLSDFTVWQSFMDWPCVI</sequence>
<evidence type="ECO:0000313" key="1">
    <source>
        <dbReference type="EMBL" id="KAG6692436.1"/>
    </source>
</evidence>
<dbReference type="EMBL" id="CM031834">
    <property type="protein sequence ID" value="KAG6692436.1"/>
    <property type="molecule type" value="Genomic_DNA"/>
</dbReference>
<organism evidence="1 2">
    <name type="scientific">Carya illinoinensis</name>
    <name type="common">Pecan</name>
    <dbReference type="NCBI Taxonomy" id="32201"/>
    <lineage>
        <taxon>Eukaryota</taxon>
        <taxon>Viridiplantae</taxon>
        <taxon>Streptophyta</taxon>
        <taxon>Embryophyta</taxon>
        <taxon>Tracheophyta</taxon>
        <taxon>Spermatophyta</taxon>
        <taxon>Magnoliopsida</taxon>
        <taxon>eudicotyledons</taxon>
        <taxon>Gunneridae</taxon>
        <taxon>Pentapetalae</taxon>
        <taxon>rosids</taxon>
        <taxon>fabids</taxon>
        <taxon>Fagales</taxon>
        <taxon>Juglandaceae</taxon>
        <taxon>Carya</taxon>
    </lineage>
</organism>
<proteinExistence type="predicted"/>
<protein>
    <submittedName>
        <fullName evidence="1">Uncharacterized protein</fullName>
    </submittedName>
</protein>
<dbReference type="OrthoDB" id="1807560at2759"/>
<evidence type="ECO:0000313" key="2">
    <source>
        <dbReference type="Proteomes" id="UP000811246"/>
    </source>
</evidence>
<dbReference type="Proteomes" id="UP000811246">
    <property type="component" value="Chromosome 10"/>
</dbReference>
<dbReference type="AlphaFoldDB" id="A0A922J2T9"/>
<reference evidence="1" key="1">
    <citation type="submission" date="2021-01" db="EMBL/GenBank/DDBJ databases">
        <authorList>
            <person name="Lovell J.T."/>
            <person name="Bentley N."/>
            <person name="Bhattarai G."/>
            <person name="Jenkins J.W."/>
            <person name="Sreedasyam A."/>
            <person name="Alarcon Y."/>
            <person name="Bock C."/>
            <person name="Boston L."/>
            <person name="Carlson J."/>
            <person name="Cervantes K."/>
            <person name="Clermont K."/>
            <person name="Krom N."/>
            <person name="Kubenka K."/>
            <person name="Mamidi S."/>
            <person name="Mattison C."/>
            <person name="Monteros M."/>
            <person name="Pisani C."/>
            <person name="Plott C."/>
            <person name="Rajasekar S."/>
            <person name="Rhein H.S."/>
            <person name="Rohla C."/>
            <person name="Song M."/>
            <person name="Hilaire R.S."/>
            <person name="Shu S."/>
            <person name="Wells L."/>
            <person name="Wang X."/>
            <person name="Webber J."/>
            <person name="Heerema R.J."/>
            <person name="Klein P."/>
            <person name="Conner P."/>
            <person name="Grauke L."/>
            <person name="Grimwood J."/>
            <person name="Schmutz J."/>
            <person name="Randall J.J."/>
        </authorList>
    </citation>
    <scope>NUCLEOTIDE SEQUENCE</scope>
    <source>
        <tissue evidence="1">Leaf</tissue>
    </source>
</reference>